<organism evidence="5 6">
    <name type="scientific">Skermanella aerolata</name>
    <dbReference type="NCBI Taxonomy" id="393310"/>
    <lineage>
        <taxon>Bacteria</taxon>
        <taxon>Pseudomonadati</taxon>
        <taxon>Pseudomonadota</taxon>
        <taxon>Alphaproteobacteria</taxon>
        <taxon>Rhodospirillales</taxon>
        <taxon>Azospirillaceae</taxon>
        <taxon>Skermanella</taxon>
    </lineage>
</organism>
<dbReference type="GO" id="GO:0020037">
    <property type="term" value="F:heme binding"/>
    <property type="evidence" value="ECO:0007669"/>
    <property type="project" value="InterPro"/>
</dbReference>
<dbReference type="Proteomes" id="UP000321523">
    <property type="component" value="Unassembled WGS sequence"/>
</dbReference>
<gene>
    <name evidence="5" type="ORF">SAE02_12800</name>
</gene>
<name>A0A512DKY0_9PROT</name>
<evidence type="ECO:0000256" key="3">
    <source>
        <dbReference type="ARBA" id="ARBA00022723"/>
    </source>
</evidence>
<keyword evidence="6" id="KW-1185">Reference proteome</keyword>
<keyword evidence="2" id="KW-0349">Heme</keyword>
<keyword evidence="4" id="KW-0408">Iron</keyword>
<proteinExistence type="predicted"/>
<evidence type="ECO:0000256" key="2">
    <source>
        <dbReference type="ARBA" id="ARBA00022617"/>
    </source>
</evidence>
<dbReference type="Gene3D" id="1.10.490.10">
    <property type="entry name" value="Globins"/>
    <property type="match status" value="1"/>
</dbReference>
<evidence type="ECO:0000313" key="5">
    <source>
        <dbReference type="EMBL" id="GEO37132.1"/>
    </source>
</evidence>
<dbReference type="InterPro" id="IPR009050">
    <property type="entry name" value="Globin-like_sf"/>
</dbReference>
<dbReference type="SUPFAM" id="SSF46458">
    <property type="entry name" value="Globin-like"/>
    <property type="match status" value="1"/>
</dbReference>
<protein>
    <recommendedName>
        <fullName evidence="7">Preprotein translocase subunit TatC</fullName>
    </recommendedName>
</protein>
<evidence type="ECO:0000313" key="6">
    <source>
        <dbReference type="Proteomes" id="UP000321523"/>
    </source>
</evidence>
<dbReference type="OrthoDB" id="25954at2"/>
<dbReference type="InterPro" id="IPR001486">
    <property type="entry name" value="Hemoglobin_trunc"/>
</dbReference>
<comment type="caution">
    <text evidence="5">The sequence shown here is derived from an EMBL/GenBank/DDBJ whole genome shotgun (WGS) entry which is preliminary data.</text>
</comment>
<dbReference type="AlphaFoldDB" id="A0A512DKY0"/>
<dbReference type="GO" id="GO:0046872">
    <property type="term" value="F:metal ion binding"/>
    <property type="evidence" value="ECO:0007669"/>
    <property type="project" value="UniProtKB-KW"/>
</dbReference>
<sequence length="130" mass="15268">MKFDSVTDDNIVTLVDRFYDRIREDAELGPVFEGIVAGHWDRHLTTMYRFWSSVMLKSGTYHGSPMQAHMRIPDLRPELFSRWLVLFERTVTEMFEPDLAARFLERANRIAESLKLGLFFRPEAVVVNRS</sequence>
<dbReference type="GO" id="GO:0019825">
    <property type="term" value="F:oxygen binding"/>
    <property type="evidence" value="ECO:0007669"/>
    <property type="project" value="InterPro"/>
</dbReference>
<dbReference type="Pfam" id="PF01152">
    <property type="entry name" value="Bac_globin"/>
    <property type="match status" value="1"/>
</dbReference>
<dbReference type="InterPro" id="IPR012292">
    <property type="entry name" value="Globin/Proto"/>
</dbReference>
<accession>A0A512DKY0</accession>
<evidence type="ECO:0008006" key="7">
    <source>
        <dbReference type="Google" id="ProtNLM"/>
    </source>
</evidence>
<dbReference type="RefSeq" id="WP_044433925.1">
    <property type="nucleotide sequence ID" value="NZ_BJYZ01000004.1"/>
</dbReference>
<reference evidence="5 6" key="1">
    <citation type="submission" date="2019-07" db="EMBL/GenBank/DDBJ databases">
        <title>Whole genome shotgun sequence of Skermanella aerolata NBRC 106429.</title>
        <authorList>
            <person name="Hosoyama A."/>
            <person name="Uohara A."/>
            <person name="Ohji S."/>
            <person name="Ichikawa N."/>
        </authorList>
    </citation>
    <scope>NUCLEOTIDE SEQUENCE [LARGE SCALE GENOMIC DNA]</scope>
    <source>
        <strain evidence="5 6">NBRC 106429</strain>
    </source>
</reference>
<dbReference type="EMBL" id="BJYZ01000004">
    <property type="protein sequence ID" value="GEO37132.1"/>
    <property type="molecule type" value="Genomic_DNA"/>
</dbReference>
<dbReference type="CDD" id="cd08916">
    <property type="entry name" value="TrHb3_P"/>
    <property type="match status" value="1"/>
</dbReference>
<evidence type="ECO:0000256" key="4">
    <source>
        <dbReference type="ARBA" id="ARBA00023004"/>
    </source>
</evidence>
<keyword evidence="1" id="KW-0813">Transport</keyword>
<keyword evidence="3" id="KW-0479">Metal-binding</keyword>
<evidence type="ECO:0000256" key="1">
    <source>
        <dbReference type="ARBA" id="ARBA00022448"/>
    </source>
</evidence>